<gene>
    <name evidence="5" type="ORF">BdWA1_002655</name>
</gene>
<feature type="compositionally biased region" description="Basic and acidic residues" evidence="4">
    <location>
        <begin position="144"/>
        <end position="160"/>
    </location>
</feature>
<dbReference type="RefSeq" id="XP_067802898.1">
    <property type="nucleotide sequence ID" value="XM_067947676.1"/>
</dbReference>
<evidence type="ECO:0000313" key="6">
    <source>
        <dbReference type="Proteomes" id="UP001214638"/>
    </source>
</evidence>
<dbReference type="Pfam" id="PF04889">
    <property type="entry name" value="Cwf_Cwc_15"/>
    <property type="match status" value="1"/>
</dbReference>
<dbReference type="Proteomes" id="UP001214638">
    <property type="component" value="Unassembled WGS sequence"/>
</dbReference>
<dbReference type="PANTHER" id="PTHR12718:SF2">
    <property type="entry name" value="SPLICEOSOME-ASSOCIATED PROTEIN CWC15 HOMOLOG"/>
    <property type="match status" value="1"/>
</dbReference>
<dbReference type="GO" id="GO:0045292">
    <property type="term" value="P:mRNA cis splicing, via spliceosome"/>
    <property type="evidence" value="ECO:0007669"/>
    <property type="project" value="TreeGrafter"/>
</dbReference>
<evidence type="ECO:0000256" key="3">
    <source>
        <dbReference type="ARBA" id="ARBA00023187"/>
    </source>
</evidence>
<organism evidence="5 6">
    <name type="scientific">Babesia duncani</name>
    <dbReference type="NCBI Taxonomy" id="323732"/>
    <lineage>
        <taxon>Eukaryota</taxon>
        <taxon>Sar</taxon>
        <taxon>Alveolata</taxon>
        <taxon>Apicomplexa</taxon>
        <taxon>Aconoidasida</taxon>
        <taxon>Piroplasmida</taxon>
        <taxon>Babesiidae</taxon>
        <taxon>Babesia</taxon>
    </lineage>
</organism>
<dbReference type="PANTHER" id="PTHR12718">
    <property type="entry name" value="CELL CYCLE CONTROL PROTEIN CWF15"/>
    <property type="match status" value="1"/>
</dbReference>
<dbReference type="InterPro" id="IPR006973">
    <property type="entry name" value="Cwf_Cwc_15"/>
</dbReference>
<keyword evidence="3" id="KW-0508">mRNA splicing</keyword>
<keyword evidence="6" id="KW-1185">Reference proteome</keyword>
<dbReference type="EMBL" id="JALLKP010000003">
    <property type="protein sequence ID" value="KAK2196056.1"/>
    <property type="molecule type" value="Genomic_DNA"/>
</dbReference>
<dbReference type="AlphaFoldDB" id="A0AAD9PK55"/>
<dbReference type="GO" id="GO:0003723">
    <property type="term" value="F:RNA binding"/>
    <property type="evidence" value="ECO:0007669"/>
    <property type="project" value="TreeGrafter"/>
</dbReference>
<evidence type="ECO:0000256" key="1">
    <source>
        <dbReference type="ARBA" id="ARBA00006644"/>
    </source>
</evidence>
<dbReference type="GeneID" id="94336952"/>
<sequence>MSTAHRPTWHNAIGKSPGINFGTFKVSSRDLPSHSELKRRAPVVPLHESDDHVPKSQKINEQQRILKSKLEDTEKANRARNEIEERVGVTKNFISLEDAVKLLNQDINVFPEDEDDGDCQGAIEDQEQNRNHDDSSDDDEEEAMLLRELEKIKSEKEQARQNELAINANEEEEKEQILRHNPLLNNNSNTFKRWDEDVVFKNPVRESKKKPE</sequence>
<dbReference type="KEGG" id="bdw:94336952"/>
<comment type="similarity">
    <text evidence="1">Belongs to the CWC15 family.</text>
</comment>
<evidence type="ECO:0000313" key="5">
    <source>
        <dbReference type="EMBL" id="KAK2196056.1"/>
    </source>
</evidence>
<proteinExistence type="inferred from homology"/>
<dbReference type="GO" id="GO:0071013">
    <property type="term" value="C:catalytic step 2 spliceosome"/>
    <property type="evidence" value="ECO:0007669"/>
    <property type="project" value="TreeGrafter"/>
</dbReference>
<accession>A0AAD9PK55</accession>
<comment type="caution">
    <text evidence="5">The sequence shown here is derived from an EMBL/GenBank/DDBJ whole genome shotgun (WGS) entry which is preliminary data.</text>
</comment>
<evidence type="ECO:0000256" key="4">
    <source>
        <dbReference type="SAM" id="MobiDB-lite"/>
    </source>
</evidence>
<keyword evidence="2" id="KW-0507">mRNA processing</keyword>
<evidence type="ECO:0000256" key="2">
    <source>
        <dbReference type="ARBA" id="ARBA00022664"/>
    </source>
</evidence>
<name>A0AAD9PK55_9APIC</name>
<reference evidence="5" key="1">
    <citation type="journal article" date="2023" name="Nat. Microbiol.">
        <title>Babesia duncani multi-omics identifies virulence factors and drug targets.</title>
        <authorList>
            <person name="Singh P."/>
            <person name="Lonardi S."/>
            <person name="Liang Q."/>
            <person name="Vydyam P."/>
            <person name="Khabirova E."/>
            <person name="Fang T."/>
            <person name="Gihaz S."/>
            <person name="Thekkiniath J."/>
            <person name="Munshi M."/>
            <person name="Abel S."/>
            <person name="Ciampossin L."/>
            <person name="Batugedara G."/>
            <person name="Gupta M."/>
            <person name="Lu X.M."/>
            <person name="Lenz T."/>
            <person name="Chakravarty S."/>
            <person name="Cornillot E."/>
            <person name="Hu Y."/>
            <person name="Ma W."/>
            <person name="Gonzalez L.M."/>
            <person name="Sanchez S."/>
            <person name="Estrada K."/>
            <person name="Sanchez-Flores A."/>
            <person name="Montero E."/>
            <person name="Harb O.S."/>
            <person name="Le Roch K.G."/>
            <person name="Mamoun C.B."/>
        </authorList>
    </citation>
    <scope>NUCLEOTIDE SEQUENCE</scope>
    <source>
        <strain evidence="5">WA1</strain>
    </source>
</reference>
<protein>
    <submittedName>
        <fullName evidence="5">Pre-mRNA-splicing factor Cwf15-Cwc15</fullName>
    </submittedName>
</protein>
<feature type="region of interest" description="Disordered" evidence="4">
    <location>
        <begin position="111"/>
        <end position="192"/>
    </location>
</feature>